<gene>
    <name evidence="2" type="ORF">AVDCRST_MAG17-2144</name>
</gene>
<evidence type="ECO:0000256" key="1">
    <source>
        <dbReference type="SAM" id="MobiDB-lite"/>
    </source>
</evidence>
<organism evidence="2">
    <name type="scientific">uncultured Solirubrobacterales bacterium</name>
    <dbReference type="NCBI Taxonomy" id="768556"/>
    <lineage>
        <taxon>Bacteria</taxon>
        <taxon>Bacillati</taxon>
        <taxon>Actinomycetota</taxon>
        <taxon>Thermoleophilia</taxon>
        <taxon>Solirubrobacterales</taxon>
        <taxon>environmental samples</taxon>
    </lineage>
</organism>
<protein>
    <submittedName>
        <fullName evidence="2">Uncharacterized protein</fullName>
    </submittedName>
</protein>
<feature type="region of interest" description="Disordered" evidence="1">
    <location>
        <begin position="1"/>
        <end position="37"/>
    </location>
</feature>
<sequence>ALRHRPIGGPRSTHMAIGRRPARVGSAHPGGVAADSV</sequence>
<proteinExistence type="predicted"/>
<feature type="non-terminal residue" evidence="2">
    <location>
        <position position="37"/>
    </location>
</feature>
<dbReference type="AlphaFoldDB" id="A0A6J4T3Z6"/>
<name>A0A6J4T3Z6_9ACTN</name>
<feature type="non-terminal residue" evidence="2">
    <location>
        <position position="1"/>
    </location>
</feature>
<dbReference type="EMBL" id="CADCVV010000170">
    <property type="protein sequence ID" value="CAA9513529.1"/>
    <property type="molecule type" value="Genomic_DNA"/>
</dbReference>
<accession>A0A6J4T3Z6</accession>
<reference evidence="2" key="1">
    <citation type="submission" date="2020-02" db="EMBL/GenBank/DDBJ databases">
        <authorList>
            <person name="Meier V. D."/>
        </authorList>
    </citation>
    <scope>NUCLEOTIDE SEQUENCE</scope>
    <source>
        <strain evidence="2">AVDCRST_MAG17</strain>
    </source>
</reference>
<evidence type="ECO:0000313" key="2">
    <source>
        <dbReference type="EMBL" id="CAA9513529.1"/>
    </source>
</evidence>